<dbReference type="Pfam" id="PF07645">
    <property type="entry name" value="EGF_CA"/>
    <property type="match status" value="1"/>
</dbReference>
<sequence length="163" mass="18003">MTSEQSFIRQISNVTDFPAVYDINECSVDELNSCSPNALCTNTDGSYFCTCSEEYSSDLSPHNTSAGRVCAVACEPNYCSPSHFCEERPETSPHCICIGVSKSYNISNIHVIVAKDIYKLNGIVCPLWILILSVVAFSLILSIILAVICVSKRRTQHILLQQE</sequence>
<dbReference type="InterPro" id="IPR001881">
    <property type="entry name" value="EGF-like_Ca-bd_dom"/>
</dbReference>
<dbReference type="FunFam" id="2.10.25.10:FF:000038">
    <property type="entry name" value="Fibrillin 2"/>
    <property type="match status" value="1"/>
</dbReference>
<evidence type="ECO:0000313" key="9">
    <source>
        <dbReference type="Proteomes" id="UP000593567"/>
    </source>
</evidence>
<evidence type="ECO:0000256" key="6">
    <source>
        <dbReference type="SAM" id="Phobius"/>
    </source>
</evidence>
<dbReference type="Proteomes" id="UP000593567">
    <property type="component" value="Unassembled WGS sequence"/>
</dbReference>
<feature type="transmembrane region" description="Helical" evidence="6">
    <location>
        <begin position="127"/>
        <end position="150"/>
    </location>
</feature>
<dbReference type="CDD" id="cd00054">
    <property type="entry name" value="EGF_CA"/>
    <property type="match status" value="1"/>
</dbReference>
<keyword evidence="1 5" id="KW-0245">EGF-like domain</keyword>
<keyword evidence="9" id="KW-1185">Reference proteome</keyword>
<dbReference type="InterPro" id="IPR000742">
    <property type="entry name" value="EGF"/>
</dbReference>
<evidence type="ECO:0000256" key="2">
    <source>
        <dbReference type="ARBA" id="ARBA00022729"/>
    </source>
</evidence>
<evidence type="ECO:0000256" key="5">
    <source>
        <dbReference type="PROSITE-ProRule" id="PRU00076"/>
    </source>
</evidence>
<dbReference type="Gene3D" id="2.10.25.10">
    <property type="entry name" value="Laminin"/>
    <property type="match status" value="1"/>
</dbReference>
<organism evidence="8 9">
    <name type="scientific">Bugula neritina</name>
    <name type="common">Brown bryozoan</name>
    <name type="synonym">Sertularia neritina</name>
    <dbReference type="NCBI Taxonomy" id="10212"/>
    <lineage>
        <taxon>Eukaryota</taxon>
        <taxon>Metazoa</taxon>
        <taxon>Spiralia</taxon>
        <taxon>Lophotrochozoa</taxon>
        <taxon>Bryozoa</taxon>
        <taxon>Gymnolaemata</taxon>
        <taxon>Cheilostomatida</taxon>
        <taxon>Flustrina</taxon>
        <taxon>Buguloidea</taxon>
        <taxon>Bugulidae</taxon>
        <taxon>Bugula</taxon>
    </lineage>
</organism>
<dbReference type="AlphaFoldDB" id="A0A7J7KAL2"/>
<protein>
    <recommendedName>
        <fullName evidence="7">EGF-like domain-containing protein</fullName>
    </recommendedName>
</protein>
<dbReference type="GO" id="GO:0005509">
    <property type="term" value="F:calcium ion binding"/>
    <property type="evidence" value="ECO:0007669"/>
    <property type="project" value="InterPro"/>
</dbReference>
<feature type="domain" description="EGF-like" evidence="7">
    <location>
        <begin position="22"/>
        <end position="61"/>
    </location>
</feature>
<dbReference type="OrthoDB" id="2015116at2759"/>
<proteinExistence type="predicted"/>
<evidence type="ECO:0000256" key="3">
    <source>
        <dbReference type="ARBA" id="ARBA00022737"/>
    </source>
</evidence>
<keyword evidence="6" id="KW-1133">Transmembrane helix</keyword>
<keyword evidence="4" id="KW-1015">Disulfide bond</keyword>
<keyword evidence="6" id="KW-0812">Transmembrane</keyword>
<dbReference type="SMART" id="SM00179">
    <property type="entry name" value="EGF_CA"/>
    <property type="match status" value="1"/>
</dbReference>
<evidence type="ECO:0000259" key="7">
    <source>
        <dbReference type="PROSITE" id="PS50026"/>
    </source>
</evidence>
<dbReference type="PROSITE" id="PS00010">
    <property type="entry name" value="ASX_HYDROXYL"/>
    <property type="match status" value="1"/>
</dbReference>
<dbReference type="PROSITE" id="PS50026">
    <property type="entry name" value="EGF_3"/>
    <property type="match status" value="1"/>
</dbReference>
<keyword evidence="3" id="KW-0677">Repeat</keyword>
<gene>
    <name evidence="8" type="ORF">EB796_005995</name>
</gene>
<evidence type="ECO:0000313" key="8">
    <source>
        <dbReference type="EMBL" id="KAF6035692.1"/>
    </source>
</evidence>
<dbReference type="InterPro" id="IPR018097">
    <property type="entry name" value="EGF_Ca-bd_CS"/>
</dbReference>
<keyword evidence="2" id="KW-0732">Signal</keyword>
<comment type="caution">
    <text evidence="8">The sequence shown here is derived from an EMBL/GenBank/DDBJ whole genome shotgun (WGS) entry which is preliminary data.</text>
</comment>
<accession>A0A7J7KAL2</accession>
<evidence type="ECO:0000256" key="1">
    <source>
        <dbReference type="ARBA" id="ARBA00022536"/>
    </source>
</evidence>
<dbReference type="SUPFAM" id="SSF57196">
    <property type="entry name" value="EGF/Laminin"/>
    <property type="match status" value="1"/>
</dbReference>
<keyword evidence="6" id="KW-0472">Membrane</keyword>
<reference evidence="8" key="1">
    <citation type="submission" date="2020-06" db="EMBL/GenBank/DDBJ databases">
        <title>Draft genome of Bugula neritina, a colonial animal packing powerful symbionts and potential medicines.</title>
        <authorList>
            <person name="Rayko M."/>
        </authorList>
    </citation>
    <scope>NUCLEOTIDE SEQUENCE [LARGE SCALE GENOMIC DNA]</scope>
    <source>
        <strain evidence="8">Kwan_BN1</strain>
    </source>
</reference>
<comment type="caution">
    <text evidence="5">Lacks conserved residue(s) required for the propagation of feature annotation.</text>
</comment>
<dbReference type="InterPro" id="IPR000152">
    <property type="entry name" value="EGF-type_Asp/Asn_hydroxyl_site"/>
</dbReference>
<dbReference type="EMBL" id="VXIV02000843">
    <property type="protein sequence ID" value="KAF6035692.1"/>
    <property type="molecule type" value="Genomic_DNA"/>
</dbReference>
<dbReference type="PROSITE" id="PS01187">
    <property type="entry name" value="EGF_CA"/>
    <property type="match status" value="1"/>
</dbReference>
<dbReference type="InterPro" id="IPR049883">
    <property type="entry name" value="NOTCH1_EGF-like"/>
</dbReference>
<evidence type="ECO:0000256" key="4">
    <source>
        <dbReference type="ARBA" id="ARBA00023157"/>
    </source>
</evidence>
<name>A0A7J7KAL2_BUGNE</name>